<comment type="caution">
    <text evidence="1">The sequence shown here is derived from an EMBL/GenBank/DDBJ whole genome shotgun (WGS) entry which is preliminary data.</text>
</comment>
<protein>
    <submittedName>
        <fullName evidence="1">Uncharacterized protein</fullName>
    </submittedName>
</protein>
<gene>
    <name evidence="1" type="ORF">TNCV_3504071</name>
</gene>
<name>A0A8X6V2T3_TRICX</name>
<keyword evidence="2" id="KW-1185">Reference proteome</keyword>
<organism evidence="1 2">
    <name type="scientific">Trichonephila clavipes</name>
    <name type="common">Golden silk orbweaver</name>
    <name type="synonym">Nephila clavipes</name>
    <dbReference type="NCBI Taxonomy" id="2585209"/>
    <lineage>
        <taxon>Eukaryota</taxon>
        <taxon>Metazoa</taxon>
        <taxon>Ecdysozoa</taxon>
        <taxon>Arthropoda</taxon>
        <taxon>Chelicerata</taxon>
        <taxon>Arachnida</taxon>
        <taxon>Araneae</taxon>
        <taxon>Araneomorphae</taxon>
        <taxon>Entelegynae</taxon>
        <taxon>Araneoidea</taxon>
        <taxon>Nephilidae</taxon>
        <taxon>Trichonephila</taxon>
    </lineage>
</organism>
<dbReference type="Proteomes" id="UP000887159">
    <property type="component" value="Unassembled WGS sequence"/>
</dbReference>
<reference evidence="1" key="1">
    <citation type="submission" date="2020-08" db="EMBL/GenBank/DDBJ databases">
        <title>Multicomponent nature underlies the extraordinary mechanical properties of spider dragline silk.</title>
        <authorList>
            <person name="Kono N."/>
            <person name="Nakamura H."/>
            <person name="Mori M."/>
            <person name="Yoshida Y."/>
            <person name="Ohtoshi R."/>
            <person name="Malay A.D."/>
            <person name="Moran D.A.P."/>
            <person name="Tomita M."/>
            <person name="Numata K."/>
            <person name="Arakawa K."/>
        </authorList>
    </citation>
    <scope>NUCLEOTIDE SEQUENCE</scope>
</reference>
<evidence type="ECO:0000313" key="1">
    <source>
        <dbReference type="EMBL" id="GFY02527.1"/>
    </source>
</evidence>
<dbReference type="EMBL" id="BMAU01021233">
    <property type="protein sequence ID" value="GFY02527.1"/>
    <property type="molecule type" value="Genomic_DNA"/>
</dbReference>
<accession>A0A8X6V2T3</accession>
<proteinExistence type="predicted"/>
<sequence>MIFNIRIVSGFKYCMDRIQFSVIRRIAYPNGVRSQLIRINDVLLYVDAQNSYVIPCLNCGGEDRRNFSELNRTVTCMLLNAKANDRRTSQPLATMNFVGLDLTASDRWH</sequence>
<evidence type="ECO:0000313" key="2">
    <source>
        <dbReference type="Proteomes" id="UP000887159"/>
    </source>
</evidence>
<dbReference type="AlphaFoldDB" id="A0A8X6V2T3"/>